<sequence length="285" mass="31959">MPRAEDGLPAPLGVRMIGNLGLSDRFRGKRCGTAARKPGARRDFVQCSGAPMWPRLGRNLAAQGDAQSYENKTAEQSIDDQQTRDIPRITIDDPNQNPIVEDESSETETEMSTSHRSSHHTSSSSKGKHSSSSSSSRSKSSKKDDWSEITDPEERRRVQNRIAQRKFRDKAKEAKERQERDAENRAHAGHSYHTPDPDEMGADEELSGLPWGSLSLKHVVSKGKAKETGSGRGESRRDEDRSHYESREPAYRDRDAYYEGDSTYYDEGDRTYYDYASGSGSGHSR</sequence>
<dbReference type="PANTHER" id="PTHR39607:SF2">
    <property type="entry name" value="BZIP DOMAIN-CONTAINING PROTEIN"/>
    <property type="match status" value="1"/>
</dbReference>
<evidence type="ECO:0000313" key="4">
    <source>
        <dbReference type="Proteomes" id="UP000566819"/>
    </source>
</evidence>
<protein>
    <recommendedName>
        <fullName evidence="2">BZIP domain-containing protein</fullName>
    </recommendedName>
</protein>
<dbReference type="GO" id="GO:0003700">
    <property type="term" value="F:DNA-binding transcription factor activity"/>
    <property type="evidence" value="ECO:0007669"/>
    <property type="project" value="InterPro"/>
</dbReference>
<feature type="domain" description="BZIP" evidence="2">
    <location>
        <begin position="155"/>
        <end position="170"/>
    </location>
</feature>
<feature type="compositionally biased region" description="Acidic residues" evidence="1">
    <location>
        <begin position="197"/>
        <end position="206"/>
    </location>
</feature>
<dbReference type="PROSITE" id="PS00036">
    <property type="entry name" value="BZIP_BASIC"/>
    <property type="match status" value="1"/>
</dbReference>
<gene>
    <name evidence="3" type="ORF">G7Y89_g8802</name>
</gene>
<evidence type="ECO:0000256" key="1">
    <source>
        <dbReference type="SAM" id="MobiDB-lite"/>
    </source>
</evidence>
<reference evidence="3 4" key="1">
    <citation type="submission" date="2020-03" db="EMBL/GenBank/DDBJ databases">
        <title>Draft Genome Sequence of Cudoniella acicularis.</title>
        <authorList>
            <person name="Buettner E."/>
            <person name="Kellner H."/>
        </authorList>
    </citation>
    <scope>NUCLEOTIDE SEQUENCE [LARGE SCALE GENOMIC DNA]</scope>
    <source>
        <strain evidence="3 4">DSM 108380</strain>
    </source>
</reference>
<dbReference type="InterPro" id="IPR052635">
    <property type="entry name" value="Sec_Metab_Biosynth_Reg"/>
</dbReference>
<dbReference type="OrthoDB" id="5387389at2759"/>
<name>A0A8H4RFX1_9HELO</name>
<evidence type="ECO:0000259" key="2">
    <source>
        <dbReference type="PROSITE" id="PS00036"/>
    </source>
</evidence>
<feature type="compositionally biased region" description="Basic and acidic residues" evidence="1">
    <location>
        <begin position="141"/>
        <end position="157"/>
    </location>
</feature>
<proteinExistence type="predicted"/>
<dbReference type="PANTHER" id="PTHR39607">
    <property type="entry name" value="XANTHOCILLIN BIOSYNTHESIS CLUSTER TRANSCRIPTION FACTOR XANC-RELATED"/>
    <property type="match status" value="1"/>
</dbReference>
<dbReference type="AlphaFoldDB" id="A0A8H4RFX1"/>
<feature type="compositionally biased region" description="Basic and acidic residues" evidence="1">
    <location>
        <begin position="170"/>
        <end position="186"/>
    </location>
</feature>
<evidence type="ECO:0000313" key="3">
    <source>
        <dbReference type="EMBL" id="KAF4629345.1"/>
    </source>
</evidence>
<dbReference type="CDD" id="cd14688">
    <property type="entry name" value="bZIP_YAP"/>
    <property type="match status" value="1"/>
</dbReference>
<dbReference type="Proteomes" id="UP000566819">
    <property type="component" value="Unassembled WGS sequence"/>
</dbReference>
<comment type="caution">
    <text evidence="3">The sequence shown here is derived from an EMBL/GenBank/DDBJ whole genome shotgun (WGS) entry which is preliminary data.</text>
</comment>
<dbReference type="InterPro" id="IPR004827">
    <property type="entry name" value="bZIP"/>
</dbReference>
<feature type="compositionally biased region" description="Basic and acidic residues" evidence="1">
    <location>
        <begin position="224"/>
        <end position="257"/>
    </location>
</feature>
<organism evidence="3 4">
    <name type="scientific">Cudoniella acicularis</name>
    <dbReference type="NCBI Taxonomy" id="354080"/>
    <lineage>
        <taxon>Eukaryota</taxon>
        <taxon>Fungi</taxon>
        <taxon>Dikarya</taxon>
        <taxon>Ascomycota</taxon>
        <taxon>Pezizomycotina</taxon>
        <taxon>Leotiomycetes</taxon>
        <taxon>Helotiales</taxon>
        <taxon>Tricladiaceae</taxon>
        <taxon>Cudoniella</taxon>
    </lineage>
</organism>
<feature type="region of interest" description="Disordered" evidence="1">
    <location>
        <begin position="50"/>
        <end position="285"/>
    </location>
</feature>
<keyword evidence="4" id="KW-1185">Reference proteome</keyword>
<feature type="compositionally biased region" description="Basic and acidic residues" evidence="1">
    <location>
        <begin position="81"/>
        <end position="91"/>
    </location>
</feature>
<dbReference type="EMBL" id="JAAMPI010000689">
    <property type="protein sequence ID" value="KAF4629345.1"/>
    <property type="molecule type" value="Genomic_DNA"/>
</dbReference>
<feature type="compositionally biased region" description="Low complexity" evidence="1">
    <location>
        <begin position="110"/>
        <end position="138"/>
    </location>
</feature>
<feature type="compositionally biased region" description="Acidic residues" evidence="1">
    <location>
        <begin position="100"/>
        <end position="109"/>
    </location>
</feature>
<accession>A0A8H4RFX1</accession>
<feature type="compositionally biased region" description="Polar residues" evidence="1">
    <location>
        <begin position="65"/>
        <end position="80"/>
    </location>
</feature>